<keyword evidence="1" id="KW-1133">Transmembrane helix</keyword>
<dbReference type="InterPro" id="IPR050739">
    <property type="entry name" value="MFP"/>
</dbReference>
<accession>A0AA95EZ86</accession>
<keyword evidence="1" id="KW-0472">Membrane</keyword>
<dbReference type="SUPFAM" id="SSF111369">
    <property type="entry name" value="HlyD-like secretion proteins"/>
    <property type="match status" value="1"/>
</dbReference>
<sequence>MNKNVFRKVALERLSSPEQLDTLVRVTSLRGWLALTGLGLLIAIGLYWGFFGSLSTKLNSQGVLIRPGGLQSVFASSSGSITDIRVKEHDVVAKGDVIARIDQPQLLEQIKQTKAAITELKLSATTDAEAKQQLKAYEVSYSQLLQQYELTSKVVSLYSGRVQEVKINKGGFVQSGSAIATVETIGTNSKNLEAVLYVPIQQGKKLLPGMDVDLSPSSINREEYGFMIGRVISVSEFPATAQGMMVTLGNEGLVQQMAMQGVVLEVRVDLVPDRNTFSGYAWSTLDGPPVTVNSGTLVNGSITVSKRRPIASILPQFK</sequence>
<name>A0AA95EZ86_9BACL</name>
<dbReference type="Proteomes" id="UP001178662">
    <property type="component" value="Chromosome"/>
</dbReference>
<keyword evidence="3" id="KW-1185">Reference proteome</keyword>
<keyword evidence="1" id="KW-0812">Transmembrane</keyword>
<evidence type="ECO:0000256" key="1">
    <source>
        <dbReference type="SAM" id="Phobius"/>
    </source>
</evidence>
<reference evidence="2" key="1">
    <citation type="submission" date="2023-03" db="EMBL/GenBank/DDBJ databases">
        <title>Andean soil-derived lignocellulolytic bacterial consortium as a source of novel taxa and putative plastic-active enzymes.</title>
        <authorList>
            <person name="Diaz-Garcia L."/>
            <person name="Chuvochina M."/>
            <person name="Feuerriegel G."/>
            <person name="Bunk B."/>
            <person name="Sproer C."/>
            <person name="Streit W.R."/>
            <person name="Rodriguez L.M."/>
            <person name="Overmann J."/>
            <person name="Jimenez D.J."/>
        </authorList>
    </citation>
    <scope>NUCLEOTIDE SEQUENCE</scope>
    <source>
        <strain evidence="2">MAG 2441</strain>
    </source>
</reference>
<dbReference type="InterPro" id="IPR022275">
    <property type="entry name" value="NHPM_bacteriocin_SS_HylD"/>
</dbReference>
<dbReference type="NCBIfam" id="TIGR03794">
    <property type="entry name" value="NHLM_micro_HlyD"/>
    <property type="match status" value="1"/>
</dbReference>
<evidence type="ECO:0000313" key="2">
    <source>
        <dbReference type="EMBL" id="WEK54702.1"/>
    </source>
</evidence>
<proteinExistence type="predicted"/>
<dbReference type="Gene3D" id="2.40.50.100">
    <property type="match status" value="1"/>
</dbReference>
<dbReference type="EMBL" id="CP119317">
    <property type="protein sequence ID" value="WEK54702.1"/>
    <property type="molecule type" value="Genomic_DNA"/>
</dbReference>
<organism evidence="2 3">
    <name type="scientific">Candidatus Cohnella colombiensis</name>
    <dbReference type="NCBI Taxonomy" id="3121368"/>
    <lineage>
        <taxon>Bacteria</taxon>
        <taxon>Bacillati</taxon>
        <taxon>Bacillota</taxon>
        <taxon>Bacilli</taxon>
        <taxon>Bacillales</taxon>
        <taxon>Paenibacillaceae</taxon>
        <taxon>Cohnella</taxon>
    </lineage>
</organism>
<gene>
    <name evidence="2" type="ORF">P0Y55_01080</name>
</gene>
<feature type="transmembrane region" description="Helical" evidence="1">
    <location>
        <begin position="32"/>
        <end position="51"/>
    </location>
</feature>
<dbReference type="PANTHER" id="PTHR30386">
    <property type="entry name" value="MEMBRANE FUSION SUBUNIT OF EMRAB-TOLC MULTIDRUG EFFLUX PUMP"/>
    <property type="match status" value="1"/>
</dbReference>
<protein>
    <submittedName>
        <fullName evidence="2">NHLP bacteriocin system secretion protein</fullName>
    </submittedName>
</protein>
<dbReference type="AlphaFoldDB" id="A0AA95EZ86"/>
<evidence type="ECO:0000313" key="3">
    <source>
        <dbReference type="Proteomes" id="UP001178662"/>
    </source>
</evidence>